<evidence type="ECO:0000313" key="1">
    <source>
        <dbReference type="EMBL" id="KAK8518344.1"/>
    </source>
</evidence>
<gene>
    <name evidence="1" type="ORF">V6N12_017495</name>
</gene>
<dbReference type="Proteomes" id="UP001472677">
    <property type="component" value="Unassembled WGS sequence"/>
</dbReference>
<keyword evidence="2" id="KW-1185">Reference proteome</keyword>
<protein>
    <submittedName>
        <fullName evidence="1">Uncharacterized protein</fullName>
    </submittedName>
</protein>
<dbReference type="PANTHER" id="PTHR34061:SF11">
    <property type="entry name" value="PROTEIN, PUTATIVE-RELATED"/>
    <property type="match status" value="1"/>
</dbReference>
<dbReference type="PANTHER" id="PTHR34061">
    <property type="entry name" value="PROTEIN, PUTATIVE-RELATED"/>
    <property type="match status" value="1"/>
</dbReference>
<proteinExistence type="predicted"/>
<evidence type="ECO:0000313" key="2">
    <source>
        <dbReference type="Proteomes" id="UP001472677"/>
    </source>
</evidence>
<accession>A0ABR2CFM4</accession>
<name>A0ABR2CFM4_9ROSI</name>
<dbReference type="EMBL" id="JBBPBM010000053">
    <property type="protein sequence ID" value="KAK8518344.1"/>
    <property type="molecule type" value="Genomic_DNA"/>
</dbReference>
<sequence length="77" mass="8365">MDTQIGFLSWLGTSVAQFFFISLERFACINLTTSDDAEDSEAHGRPLMFSSFNSVSSSVFARAANMPAPNDVSNLPV</sequence>
<organism evidence="1 2">
    <name type="scientific">Hibiscus sabdariffa</name>
    <name type="common">roselle</name>
    <dbReference type="NCBI Taxonomy" id="183260"/>
    <lineage>
        <taxon>Eukaryota</taxon>
        <taxon>Viridiplantae</taxon>
        <taxon>Streptophyta</taxon>
        <taxon>Embryophyta</taxon>
        <taxon>Tracheophyta</taxon>
        <taxon>Spermatophyta</taxon>
        <taxon>Magnoliopsida</taxon>
        <taxon>eudicotyledons</taxon>
        <taxon>Gunneridae</taxon>
        <taxon>Pentapetalae</taxon>
        <taxon>rosids</taxon>
        <taxon>malvids</taxon>
        <taxon>Malvales</taxon>
        <taxon>Malvaceae</taxon>
        <taxon>Malvoideae</taxon>
        <taxon>Hibiscus</taxon>
    </lineage>
</organism>
<comment type="caution">
    <text evidence="1">The sequence shown here is derived from an EMBL/GenBank/DDBJ whole genome shotgun (WGS) entry which is preliminary data.</text>
</comment>
<reference evidence="1 2" key="1">
    <citation type="journal article" date="2024" name="G3 (Bethesda)">
        <title>Genome assembly of Hibiscus sabdariffa L. provides insights into metabolisms of medicinal natural products.</title>
        <authorList>
            <person name="Kim T."/>
        </authorList>
    </citation>
    <scope>NUCLEOTIDE SEQUENCE [LARGE SCALE GENOMIC DNA]</scope>
    <source>
        <strain evidence="1">TK-2024</strain>
        <tissue evidence="1">Old leaves</tissue>
    </source>
</reference>